<reference evidence="4" key="1">
    <citation type="submission" date="2023-07" db="EMBL/GenBank/DDBJ databases">
        <title>Genomic Encyclopedia of Type Strains, Phase IV (KMG-IV): sequencing the most valuable type-strain genomes for metagenomic binning, comparative biology and taxonomic classification.</title>
        <authorList>
            <person name="Goeker M."/>
        </authorList>
    </citation>
    <scope>NUCLEOTIDE SEQUENCE</scope>
    <source>
        <strain evidence="4">DSM 24202</strain>
    </source>
</reference>
<dbReference type="SUPFAM" id="SSF48230">
    <property type="entry name" value="Chondroitin AC/alginate lyase"/>
    <property type="match status" value="1"/>
</dbReference>
<dbReference type="InterPro" id="IPR012480">
    <property type="entry name" value="Hepar_II_III_C"/>
</dbReference>
<dbReference type="InterPro" id="IPR008929">
    <property type="entry name" value="Chondroitin_lyas"/>
</dbReference>
<evidence type="ECO:0000256" key="1">
    <source>
        <dbReference type="ARBA" id="ARBA00004196"/>
    </source>
</evidence>
<dbReference type="EMBL" id="JAUSVL010000001">
    <property type="protein sequence ID" value="MDQ0289418.1"/>
    <property type="molecule type" value="Genomic_DNA"/>
</dbReference>
<dbReference type="Pfam" id="PF07940">
    <property type="entry name" value="Hepar_II_III_C"/>
    <property type="match status" value="1"/>
</dbReference>
<keyword evidence="2" id="KW-0732">Signal</keyword>
<dbReference type="EC" id="4.2.2.8" evidence="4"/>
<feature type="chain" id="PRO_5042238824" evidence="2">
    <location>
        <begin position="20"/>
        <end position="748"/>
    </location>
</feature>
<dbReference type="AlphaFoldDB" id="A0AAE3VFN8"/>
<protein>
    <submittedName>
        <fullName evidence="4">Heparin/heparan-sulfate lyase</fullName>
        <ecNumber evidence="4">4.2.2.7</ecNumber>
        <ecNumber evidence="4">4.2.2.8</ecNumber>
    </submittedName>
</protein>
<keyword evidence="5" id="KW-1185">Reference proteome</keyword>
<dbReference type="GO" id="GO:0030313">
    <property type="term" value="C:cell envelope"/>
    <property type="evidence" value="ECO:0007669"/>
    <property type="project" value="UniProtKB-SubCell"/>
</dbReference>
<accession>A0AAE3VFN8</accession>
<evidence type="ECO:0000256" key="2">
    <source>
        <dbReference type="SAM" id="SignalP"/>
    </source>
</evidence>
<organism evidence="4 5">
    <name type="scientific">Oligosphaera ethanolica</name>
    <dbReference type="NCBI Taxonomy" id="760260"/>
    <lineage>
        <taxon>Bacteria</taxon>
        <taxon>Pseudomonadati</taxon>
        <taxon>Lentisphaerota</taxon>
        <taxon>Oligosphaeria</taxon>
        <taxon>Oligosphaerales</taxon>
        <taxon>Oligosphaeraceae</taxon>
        <taxon>Oligosphaera</taxon>
    </lineage>
</organism>
<dbReference type="Gene3D" id="2.70.98.70">
    <property type="match status" value="1"/>
</dbReference>
<evidence type="ECO:0000259" key="3">
    <source>
        <dbReference type="Pfam" id="PF07940"/>
    </source>
</evidence>
<gene>
    <name evidence="4" type="ORF">J3R75_001525</name>
</gene>
<dbReference type="Gene3D" id="1.50.10.100">
    <property type="entry name" value="Chondroitin AC/alginate lyase"/>
    <property type="match status" value="1"/>
</dbReference>
<feature type="domain" description="Heparinase II/III-like C-terminal" evidence="3">
    <location>
        <begin position="413"/>
        <end position="588"/>
    </location>
</feature>
<keyword evidence="4" id="KW-0456">Lyase</keyword>
<comment type="caution">
    <text evidence="4">The sequence shown here is derived from an EMBL/GenBank/DDBJ whole genome shotgun (WGS) entry which is preliminary data.</text>
</comment>
<comment type="subcellular location">
    <subcellularLocation>
        <location evidence="1">Cell envelope</location>
    </subcellularLocation>
</comment>
<evidence type="ECO:0000313" key="5">
    <source>
        <dbReference type="Proteomes" id="UP001238163"/>
    </source>
</evidence>
<dbReference type="GO" id="GO:0015021">
    <property type="term" value="F:heparin-sulfate lyase activity"/>
    <property type="evidence" value="ECO:0007669"/>
    <property type="project" value="UniProtKB-EC"/>
</dbReference>
<sequence length="748" mass="84181">MHLLKTMLLLALPVSLAMAEGLPPPSVDEVVAKIRPDRPRLFINQDMLPGLRDYANGTAKSYLSALLRKVDGYQPSTELEFRPEYVRIDDEGRMVFIRNRGNQNACEYGVKTDGGFPANECALAWLITGKEEYRVKAIAYLRLLVKFVQLSDHSRIMPNWYNYSRICGLAAYDWLYDTLTPDERREILLPLLQHIKHMQKPGYLRNSGGADAGYYGEPTLRWYGGLVGYKAGVDDVLAEELLRPGYEHYVTVMKRRDEVSGGKGLLISITVGYSLGAYPWASYNFLHSLQSACAIDGRQHWIHMRDYANYFNWMSILGADGRFYEFGWGDANHSSNIIGTGLMYTHLAQAIHFYGQDFPEQAKITQAIMAVLPGDQRINTGSFPFTPFLLTGFDANAVIDNPDAVINDGRLGEFFPSYGLTNVRSGFRADATYASFKAGAKYDGHQHYDENSFIIYKHGFQALDTGTRDDVEHHLAYYPQTVAHNSVLIRMADEPLARHWYPANAPKITAPLTSDGGQDARRKAVNLGFDQSPYHVVSGGDATLCYSDKKCREAVRQFVYLAPDCFVVYDRVSSVAPDQQKVWLWHSQNEPTALAPELFQASSGQGAMAVRTLLPIAAKHEVIGGPGKEYWTNGRNWEIFDQEKRFAKPENQYGRYRLEVSPAADGEKTRFLHLLQVGLAPIQKLAQARLIQTETQDGIEVTCPESQRRYQLFFNRDGLIGGHIRAWDAAGQSILDQPLLADREPIAR</sequence>
<evidence type="ECO:0000313" key="4">
    <source>
        <dbReference type="EMBL" id="MDQ0289418.1"/>
    </source>
</evidence>
<dbReference type="RefSeq" id="WP_307260838.1">
    <property type="nucleotide sequence ID" value="NZ_JAUSVL010000001.1"/>
</dbReference>
<feature type="signal peptide" evidence="2">
    <location>
        <begin position="1"/>
        <end position="19"/>
    </location>
</feature>
<dbReference type="EC" id="4.2.2.7" evidence="4"/>
<proteinExistence type="predicted"/>
<dbReference type="Proteomes" id="UP001238163">
    <property type="component" value="Unassembled WGS sequence"/>
</dbReference>
<name>A0AAE3VFN8_9BACT</name>
<dbReference type="GO" id="GO:0047488">
    <property type="term" value="F:heparin lyase activity"/>
    <property type="evidence" value="ECO:0007669"/>
    <property type="project" value="UniProtKB-EC"/>
</dbReference>